<dbReference type="AlphaFoldDB" id="A0A7S4ND46"/>
<dbReference type="PANTHER" id="PTHR13132:SF29">
    <property type="entry name" value="ALPHA-(1,6)-FUCOSYLTRANSFERASE"/>
    <property type="match status" value="1"/>
</dbReference>
<gene>
    <name evidence="2" type="ORF">OAUR00152_LOCUS37057</name>
</gene>
<feature type="transmembrane region" description="Helical" evidence="1">
    <location>
        <begin position="20"/>
        <end position="39"/>
    </location>
</feature>
<dbReference type="Gene3D" id="3.40.50.11350">
    <property type="match status" value="1"/>
</dbReference>
<protein>
    <submittedName>
        <fullName evidence="2">Uncharacterized protein</fullName>
    </submittedName>
</protein>
<reference evidence="2" key="1">
    <citation type="submission" date="2021-01" db="EMBL/GenBank/DDBJ databases">
        <authorList>
            <person name="Corre E."/>
            <person name="Pelletier E."/>
            <person name="Niang G."/>
            <person name="Scheremetjew M."/>
            <person name="Finn R."/>
            <person name="Kale V."/>
            <person name="Holt S."/>
            <person name="Cochrane G."/>
            <person name="Meng A."/>
            <person name="Brown T."/>
            <person name="Cohen L."/>
        </authorList>
    </citation>
    <scope>NUCLEOTIDE SEQUENCE</scope>
    <source>
        <strain evidence="2">Isolate 1302-5</strain>
    </source>
</reference>
<accession>A0A7S4ND46</accession>
<evidence type="ECO:0000313" key="2">
    <source>
        <dbReference type="EMBL" id="CAE2279957.1"/>
    </source>
</evidence>
<keyword evidence="1" id="KW-1133">Transmembrane helix</keyword>
<dbReference type="PANTHER" id="PTHR13132">
    <property type="entry name" value="ALPHA- 1,6 -FUCOSYLTRANSFERASE"/>
    <property type="match status" value="1"/>
</dbReference>
<name>A0A7S4ND46_9STRA</name>
<sequence length="436" mass="49635">MAAKDPNKRKGRYCLFRKLVSAPCIRAFAFLFLILWNIFVTSYVATQGSAVYSLPKPSVSKKISLSRPAVDNIISTDGLALLRDMKTGINEGNFCVPWEVDMDSWWTHAPDWDVTAENDVGLCFSREVATSPRANYLRRLYNLQWGSNCSSVYTKHMWSAGWGSDLSNIADGLLYGLDSVRPFQVAFKKKNQVWHYAALKNGSKAACASKDMFCYFLPLSRCESGKIDPTPYRATLRAYRKYSHWIMPYIRRPQQWLRHRTYNFIKESMEAVSTPCAALHVRRGDIVLHGNNSRKYYPVSDYLALLPNTTTNIMLFTDDANAIEEARGVHPEYNWMYVTKKRYRGKEGGWQEHFPSGDPTFEVIALMAELKLAGYCDTLVHTVSSFSDVLYDEMTAAGKIVTRLKVDAGKAIESPEHTHSAEELTNLLELQKKHLK</sequence>
<keyword evidence="1" id="KW-0472">Membrane</keyword>
<organism evidence="2">
    <name type="scientific">Odontella aurita</name>
    <dbReference type="NCBI Taxonomy" id="265563"/>
    <lineage>
        <taxon>Eukaryota</taxon>
        <taxon>Sar</taxon>
        <taxon>Stramenopiles</taxon>
        <taxon>Ochrophyta</taxon>
        <taxon>Bacillariophyta</taxon>
        <taxon>Mediophyceae</taxon>
        <taxon>Biddulphiophycidae</taxon>
        <taxon>Eupodiscales</taxon>
        <taxon>Odontellaceae</taxon>
        <taxon>Odontella</taxon>
    </lineage>
</organism>
<dbReference type="GO" id="GO:0046921">
    <property type="term" value="F:alpha-(1-&gt;6)-fucosyltransferase activity"/>
    <property type="evidence" value="ECO:0007669"/>
    <property type="project" value="TreeGrafter"/>
</dbReference>
<dbReference type="EMBL" id="HBKQ01053933">
    <property type="protein sequence ID" value="CAE2279957.1"/>
    <property type="molecule type" value="Transcribed_RNA"/>
</dbReference>
<dbReference type="GO" id="GO:0006487">
    <property type="term" value="P:protein N-linked glycosylation"/>
    <property type="evidence" value="ECO:0007669"/>
    <property type="project" value="TreeGrafter"/>
</dbReference>
<keyword evidence="1" id="KW-0812">Transmembrane</keyword>
<proteinExistence type="predicted"/>
<evidence type="ECO:0000256" key="1">
    <source>
        <dbReference type="SAM" id="Phobius"/>
    </source>
</evidence>